<dbReference type="InterPro" id="IPR054257">
    <property type="entry name" value="DUF6988"/>
</dbReference>
<gene>
    <name evidence="1" type="ORF">PVE_R2G0508</name>
</gene>
<dbReference type="AlphaFoldDB" id="A0A1D3K846"/>
<accession>A0A1D3K846</accession>
<protein>
    <submittedName>
        <fullName evidence="1">Uncharacterized protein</fullName>
    </submittedName>
</protein>
<evidence type="ECO:0000313" key="2">
    <source>
        <dbReference type="Proteomes" id="UP000245431"/>
    </source>
</evidence>
<proteinExistence type="predicted"/>
<dbReference type="EMBL" id="LT599584">
    <property type="protein sequence ID" value="SBW84534.1"/>
    <property type="molecule type" value="Genomic_DNA"/>
</dbReference>
<dbReference type="Pfam" id="PF22491">
    <property type="entry name" value="DUF6988"/>
    <property type="match status" value="1"/>
</dbReference>
<sequence>MHFDELLARSAMLEDRLVGFFALPLVNASSRLQATQALASLGFEHARGLKHLVAAGLYTSAAALLRVQYESLVRALWVLYVAKDGQADLMLAELTHETAKQASKIPMLSQMLEEIEVKAPHAPVAHLKEFKHYSWRPLSSYVHGGIHAVNRHGRGFPPELVLAEIQHSNGLLGIAGNLLLILSGVPPETGMMAGIYKEFQDCFPANNPPHKRTAEPAH</sequence>
<evidence type="ECO:0000313" key="1">
    <source>
        <dbReference type="EMBL" id="SBW84534.1"/>
    </source>
</evidence>
<organism evidence="1 2">
    <name type="scientific">Pseudomonas veronii 1YdBTEX2</name>
    <dbReference type="NCBI Taxonomy" id="1295141"/>
    <lineage>
        <taxon>Bacteria</taxon>
        <taxon>Pseudomonadati</taxon>
        <taxon>Pseudomonadota</taxon>
        <taxon>Gammaproteobacteria</taxon>
        <taxon>Pseudomonadales</taxon>
        <taxon>Pseudomonadaceae</taxon>
        <taxon>Pseudomonas</taxon>
    </lineage>
</organism>
<reference evidence="2" key="1">
    <citation type="submission" date="2016-07" db="EMBL/GenBank/DDBJ databases">
        <authorList>
            <person name="Florea S."/>
            <person name="Webb J.S."/>
            <person name="Jaromczyk J."/>
            <person name="Schardl C.L."/>
        </authorList>
    </citation>
    <scope>NUCLEOTIDE SEQUENCE [LARGE SCALE GENOMIC DNA]</scope>
    <source>
        <strain evidence="2">1YdBTEX2</strain>
    </source>
</reference>
<name>A0A1D3K846_PSEVE</name>
<dbReference type="Proteomes" id="UP000245431">
    <property type="component" value="Chromosome PVE_r2"/>
</dbReference>